<dbReference type="GO" id="GO:0016787">
    <property type="term" value="F:hydrolase activity"/>
    <property type="evidence" value="ECO:0007669"/>
    <property type="project" value="UniProtKB-KW"/>
</dbReference>
<evidence type="ECO:0000259" key="4">
    <source>
        <dbReference type="PROSITE" id="PS50994"/>
    </source>
</evidence>
<evidence type="ECO:0000256" key="3">
    <source>
        <dbReference type="SAM" id="MobiDB-lite"/>
    </source>
</evidence>
<dbReference type="InterPro" id="IPR012337">
    <property type="entry name" value="RNaseH-like_sf"/>
</dbReference>
<dbReference type="Gene3D" id="3.30.420.10">
    <property type="entry name" value="Ribonuclease H-like superfamily/Ribonuclease H"/>
    <property type="match status" value="1"/>
</dbReference>
<dbReference type="InterPro" id="IPR039537">
    <property type="entry name" value="Retrotran_Ty1/copia-like"/>
</dbReference>
<dbReference type="InterPro" id="IPR036397">
    <property type="entry name" value="RNaseH_sf"/>
</dbReference>
<gene>
    <name evidence="5" type="ORF">Tci_004531</name>
</gene>
<dbReference type="PROSITE" id="PS50994">
    <property type="entry name" value="INTEGRASE"/>
    <property type="match status" value="1"/>
</dbReference>
<dbReference type="InterPro" id="IPR025724">
    <property type="entry name" value="GAG-pre-integrase_dom"/>
</dbReference>
<dbReference type="SUPFAM" id="SSF53098">
    <property type="entry name" value="Ribonuclease H-like"/>
    <property type="match status" value="1"/>
</dbReference>
<feature type="region of interest" description="Disordered" evidence="3">
    <location>
        <begin position="1370"/>
        <end position="1394"/>
    </location>
</feature>
<sequence length="1394" mass="157700">MTDYSLWEVIVNGDSPVPTRVIEGVVQPIAPTTAKQRLARKNELIARSTLLMDLPNKHQLNFNIHKDAKTLMEAIEKGLVEINRPRRLQKLISQLEILEESLSQEDINLNLKIYEAKVKSSSSASTFTQNIAFVSSQNTDSTNEPVSVVASVSAASAKIHVSALPNVDTLRRNLRENEPTSMRFDMSKVECYNCHRKGHFAAMSRVFRHKRNLPTMPSWHSPLQVLPVLTISLPASPKYDRYHSGYGYHAVPSSYTGTFMPPKPDSVFNDAPNVYETVHTAFNVELSPTKPSVKPVETCIPANNHKTAIPKPQANGNSRNRNACFVCKSLTHLIKDYDYYEKKMAQTHARNHAQRGNHHHYAKMTLPNPQMHVVPTTVLTKSKVVPITAARLVTDVVPKPHVTKPRQATTIVTKPHSPPIRHINYCPSSKASTFPLKVIAAKAPMVNVVKGNWIWKPKFLILNHVSYHSSASITLKRYVAFGGNPKGGKISGKGKIRTGKLDFDDVYFVEELKFNLFSVSQMCDKKNNVLFTDTECILLSPEFKLLDENQVLLRVYRENNMYTVDLKNIVPFGDLTCLFGKATLESNLWHRRLGHINFKTINKLVKGNLIRGLPSKVFENNHTCVACKKGKKHRASCKTKPVISVSQPLQRMKGIKREFSVPRTPQQNRITERKNRTLIEAARTMLADLLLPIPFWVEAVHTACYVQNRVLVTKPQNKTPYELLLGRTPSIGFMRPFGYPMTILNTLDPLDITYFDDEEDVGAEADFTNLETTITVSPILTTRGHKDHHVTQIIGDLSLATQTRSMIRVAKDQGGLSQINNEDFHTCMFACFLSQEEPKRKKGIDYEEFFAPVAMIEAIRLFLAYASFMGFMVYQMDVKSDFLYRTIKKEVYVCQPLGFEDLDYPDKVYRVVKALYGLHQAPRDWYGTLANYLLENGFQKGKIDKTLFIKRQKGGKSSSTPIDTEKPLLKDPGVEDVDVHTYRSMIELSRMGYEKPSTKLTFYKAFFSPQWKFLIHTILQCMSAKRTLWNEFSSFMASAIICLSIGRKFNFFKAQVGDLSLYSIKYSSPALTQKVFANMRRVGKGFSGVDTPLFEGMVVAQQDDDVADEGAASVVVDDKRNRLKVSKLRRLKKVGVAQRVDTSEDTVLDDVSKQGRIIVNMNEDEDVTLKSVADIAKDEDVTLKVVAVDAEIEESTDDDKVEPAELQEVVEVVITTKLVTEVIIVASATITATPTLFTAATITAAPSAARKRKGVVIRDPEEITTPSIIIHYEPKSKDKGKGIMVEEPKPLKKQAQIEQDEVYARELDAELNNNIDWDKVIEQVQRKEKEDNVVMRFKMDYFKGMSYDDIRPIFEKKFNSNVAFLEKTKEQMKEEDNKALKRTRESQAEKAAKK</sequence>
<organism evidence="5">
    <name type="scientific">Tanacetum cinerariifolium</name>
    <name type="common">Dalmatian daisy</name>
    <name type="synonym">Chrysanthemum cinerariifolium</name>
    <dbReference type="NCBI Taxonomy" id="118510"/>
    <lineage>
        <taxon>Eukaryota</taxon>
        <taxon>Viridiplantae</taxon>
        <taxon>Streptophyta</taxon>
        <taxon>Embryophyta</taxon>
        <taxon>Tracheophyta</taxon>
        <taxon>Spermatophyta</taxon>
        <taxon>Magnoliopsida</taxon>
        <taxon>eudicotyledons</taxon>
        <taxon>Gunneridae</taxon>
        <taxon>Pentapetalae</taxon>
        <taxon>asterids</taxon>
        <taxon>campanulids</taxon>
        <taxon>Asterales</taxon>
        <taxon>Asteraceae</taxon>
        <taxon>Asteroideae</taxon>
        <taxon>Anthemideae</taxon>
        <taxon>Anthemidinae</taxon>
        <taxon>Tanacetum</taxon>
    </lineage>
</organism>
<dbReference type="PANTHER" id="PTHR42648:SF32">
    <property type="entry name" value="RIBONUCLEASE H-LIKE DOMAIN, GAG-PRE-INTEGRASE DOMAIN PROTEIN-RELATED"/>
    <property type="match status" value="1"/>
</dbReference>
<comment type="caution">
    <text evidence="5">The sequence shown here is derived from an EMBL/GenBank/DDBJ whole genome shotgun (WGS) entry which is preliminary data.</text>
</comment>
<keyword evidence="2" id="KW-0378">Hydrolase</keyword>
<proteinExistence type="predicted"/>
<evidence type="ECO:0000256" key="1">
    <source>
        <dbReference type="ARBA" id="ARBA00022723"/>
    </source>
</evidence>
<dbReference type="GO" id="GO:0003676">
    <property type="term" value="F:nucleic acid binding"/>
    <property type="evidence" value="ECO:0007669"/>
    <property type="project" value="InterPro"/>
</dbReference>
<feature type="domain" description="Integrase catalytic" evidence="4">
    <location>
        <begin position="554"/>
        <end position="728"/>
    </location>
</feature>
<protein>
    <submittedName>
        <fullName evidence="5">Ribonuclease H-like domain-containing protein</fullName>
    </submittedName>
</protein>
<evidence type="ECO:0000256" key="2">
    <source>
        <dbReference type="ARBA" id="ARBA00022801"/>
    </source>
</evidence>
<dbReference type="Pfam" id="PF07727">
    <property type="entry name" value="RVT_2"/>
    <property type="match status" value="1"/>
</dbReference>
<dbReference type="Pfam" id="PF13976">
    <property type="entry name" value="gag_pre-integrs"/>
    <property type="match status" value="1"/>
</dbReference>
<reference evidence="5" key="1">
    <citation type="journal article" date="2019" name="Sci. Rep.">
        <title>Draft genome of Tanacetum cinerariifolium, the natural source of mosquito coil.</title>
        <authorList>
            <person name="Yamashiro T."/>
            <person name="Shiraishi A."/>
            <person name="Satake H."/>
            <person name="Nakayama K."/>
        </authorList>
    </citation>
    <scope>NUCLEOTIDE SEQUENCE</scope>
</reference>
<accession>A0A6L2J689</accession>
<name>A0A6L2J689_TANCI</name>
<dbReference type="PANTHER" id="PTHR42648">
    <property type="entry name" value="TRANSPOSASE, PUTATIVE-RELATED"/>
    <property type="match status" value="1"/>
</dbReference>
<dbReference type="InterPro" id="IPR001584">
    <property type="entry name" value="Integrase_cat-core"/>
</dbReference>
<dbReference type="InterPro" id="IPR013103">
    <property type="entry name" value="RVT_2"/>
</dbReference>
<evidence type="ECO:0000313" key="5">
    <source>
        <dbReference type="EMBL" id="GEU32553.1"/>
    </source>
</evidence>
<dbReference type="GO" id="GO:0015074">
    <property type="term" value="P:DNA integration"/>
    <property type="evidence" value="ECO:0007669"/>
    <property type="project" value="InterPro"/>
</dbReference>
<keyword evidence="1" id="KW-0479">Metal-binding</keyword>
<dbReference type="EMBL" id="BKCJ010000367">
    <property type="protein sequence ID" value="GEU32553.1"/>
    <property type="molecule type" value="Genomic_DNA"/>
</dbReference>
<dbReference type="GO" id="GO:0046872">
    <property type="term" value="F:metal ion binding"/>
    <property type="evidence" value="ECO:0007669"/>
    <property type="project" value="UniProtKB-KW"/>
</dbReference>